<reference evidence="2 3" key="1">
    <citation type="submission" date="2023-04" db="EMBL/GenBank/DDBJ databases">
        <title>Genome of Basidiobolus ranarum AG-B5.</title>
        <authorList>
            <person name="Stajich J.E."/>
            <person name="Carter-House D."/>
            <person name="Gryganskyi A."/>
        </authorList>
    </citation>
    <scope>NUCLEOTIDE SEQUENCE [LARGE SCALE GENOMIC DNA]</scope>
    <source>
        <strain evidence="2 3">AG-B5</strain>
    </source>
</reference>
<comment type="caution">
    <text evidence="2">The sequence shown here is derived from an EMBL/GenBank/DDBJ whole genome shotgun (WGS) entry which is preliminary data.</text>
</comment>
<sequence>MLKARKLSTEEKQTRGDNNHYQSTTKGSIKRKLSSLFLSGHHKNSSFDVDEELSAVPRTNLVGSSTSKKISLKIKSLSRFLVFSLYQKKPRDVSSLISESSTFSEPSVNSSIPQSRKPGYSKQTVSRRKFKTNKASQVRYSAPATKASEPPLIQQTHHTYNVSLRKLNKIERRPLVQVLLIHQTMSKTRVNLQLKGLHSPNNIRSNKNNIFRKLGHASTITGPPSTPRSLSPKNRCQSLSAIANHDDNVPLGLLQKELLQYNHLTTKMVTVG</sequence>
<protein>
    <submittedName>
        <fullName evidence="2">Uncharacterized protein</fullName>
    </submittedName>
</protein>
<accession>A0ABR2WJ60</accession>
<gene>
    <name evidence="2" type="ORF">K7432_013487</name>
</gene>
<feature type="region of interest" description="Disordered" evidence="1">
    <location>
        <begin position="98"/>
        <end position="125"/>
    </location>
</feature>
<organism evidence="2 3">
    <name type="scientific">Basidiobolus ranarum</name>
    <dbReference type="NCBI Taxonomy" id="34480"/>
    <lineage>
        <taxon>Eukaryota</taxon>
        <taxon>Fungi</taxon>
        <taxon>Fungi incertae sedis</taxon>
        <taxon>Zoopagomycota</taxon>
        <taxon>Entomophthoromycotina</taxon>
        <taxon>Basidiobolomycetes</taxon>
        <taxon>Basidiobolales</taxon>
        <taxon>Basidiobolaceae</taxon>
        <taxon>Basidiobolus</taxon>
    </lineage>
</organism>
<name>A0ABR2WJ60_9FUNG</name>
<feature type="region of interest" description="Disordered" evidence="1">
    <location>
        <begin position="1"/>
        <end position="27"/>
    </location>
</feature>
<feature type="compositionally biased region" description="Low complexity" evidence="1">
    <location>
        <begin position="98"/>
        <end position="111"/>
    </location>
</feature>
<dbReference type="Proteomes" id="UP001479436">
    <property type="component" value="Unassembled WGS sequence"/>
</dbReference>
<keyword evidence="3" id="KW-1185">Reference proteome</keyword>
<proteinExistence type="predicted"/>
<dbReference type="EMBL" id="JASJQH010001342">
    <property type="protein sequence ID" value="KAK9761541.1"/>
    <property type="molecule type" value="Genomic_DNA"/>
</dbReference>
<evidence type="ECO:0000313" key="3">
    <source>
        <dbReference type="Proteomes" id="UP001479436"/>
    </source>
</evidence>
<feature type="compositionally biased region" description="Basic and acidic residues" evidence="1">
    <location>
        <begin position="7"/>
        <end position="18"/>
    </location>
</feature>
<evidence type="ECO:0000313" key="2">
    <source>
        <dbReference type="EMBL" id="KAK9761541.1"/>
    </source>
</evidence>
<evidence type="ECO:0000256" key="1">
    <source>
        <dbReference type="SAM" id="MobiDB-lite"/>
    </source>
</evidence>